<dbReference type="SUPFAM" id="SSF54928">
    <property type="entry name" value="RNA-binding domain, RBD"/>
    <property type="match status" value="1"/>
</dbReference>
<dbReference type="STRING" id="1555241.A0A4P9XAN6"/>
<feature type="region of interest" description="Disordered" evidence="5">
    <location>
        <begin position="280"/>
        <end position="346"/>
    </location>
</feature>
<evidence type="ECO:0000256" key="2">
    <source>
        <dbReference type="ARBA" id="ARBA00022884"/>
    </source>
</evidence>
<dbReference type="EMBL" id="ML014144">
    <property type="protein sequence ID" value="RKP02402.1"/>
    <property type="molecule type" value="Genomic_DNA"/>
</dbReference>
<dbReference type="PROSITE" id="PS50102">
    <property type="entry name" value="RRM"/>
    <property type="match status" value="1"/>
</dbReference>
<dbReference type="PANTHER" id="PTHR22792">
    <property type="entry name" value="LUPUS LA PROTEIN-RELATED"/>
    <property type="match status" value="1"/>
</dbReference>
<dbReference type="InterPro" id="IPR012677">
    <property type="entry name" value="Nucleotide-bd_a/b_plait_sf"/>
</dbReference>
<feature type="compositionally biased region" description="Low complexity" evidence="5">
    <location>
        <begin position="280"/>
        <end position="312"/>
    </location>
</feature>
<evidence type="ECO:0000256" key="5">
    <source>
        <dbReference type="SAM" id="MobiDB-lite"/>
    </source>
</evidence>
<keyword evidence="9" id="KW-1185">Reference proteome</keyword>
<keyword evidence="2 4" id="KW-0694">RNA-binding</keyword>
<dbReference type="InterPro" id="IPR000504">
    <property type="entry name" value="RRM_dom"/>
</dbReference>
<dbReference type="GO" id="GO:0005634">
    <property type="term" value="C:nucleus"/>
    <property type="evidence" value="ECO:0007669"/>
    <property type="project" value="UniProtKB-SubCell"/>
</dbReference>
<dbReference type="InterPro" id="IPR035979">
    <property type="entry name" value="RBD_domain_sf"/>
</dbReference>
<dbReference type="PANTHER" id="PTHR22792:SF140">
    <property type="entry name" value="ACHILLES, ISOFORM A"/>
    <property type="match status" value="1"/>
</dbReference>
<accession>A0A4P9XAN6</accession>
<feature type="compositionally biased region" description="Basic and acidic residues" evidence="5">
    <location>
        <begin position="313"/>
        <end position="346"/>
    </location>
</feature>
<dbReference type="Gene3D" id="3.30.70.330">
    <property type="match status" value="1"/>
</dbReference>
<dbReference type="OrthoDB" id="439993at2759"/>
<dbReference type="Pfam" id="PF05383">
    <property type="entry name" value="La"/>
    <property type="match status" value="1"/>
</dbReference>
<dbReference type="PRINTS" id="PR00302">
    <property type="entry name" value="LUPUSLA"/>
</dbReference>
<dbReference type="SUPFAM" id="SSF46785">
    <property type="entry name" value="Winged helix' DNA-binding domain"/>
    <property type="match status" value="1"/>
</dbReference>
<protein>
    <recommendedName>
        <fullName evidence="10">HTH La-type RNA-binding domain-containing protein</fullName>
    </recommendedName>
</protein>
<evidence type="ECO:0000259" key="6">
    <source>
        <dbReference type="PROSITE" id="PS50102"/>
    </source>
</evidence>
<comment type="subcellular location">
    <subcellularLocation>
        <location evidence="1">Nucleus</location>
    </subcellularLocation>
</comment>
<feature type="domain" description="HTH La-type RNA-binding" evidence="7">
    <location>
        <begin position="1"/>
        <end position="89"/>
    </location>
</feature>
<dbReference type="GO" id="GO:0003729">
    <property type="term" value="F:mRNA binding"/>
    <property type="evidence" value="ECO:0007669"/>
    <property type="project" value="TreeGrafter"/>
</dbReference>
<sequence>MATLSEKILKQVEFYFGDANLPRDAFLQAEIERNPSGWVPIDTLLRFNRLKQLTTDATVIAEAIKGSSFLEVHDAAAAQPAGEAAPVDALPLSIRRTTPVASRAARPANHVIHVSGFPTEIESPIDAFQETFAPFGAVVLVRPFRDRQAKAFTGQGFVDMASEDAVNAILAAAATEEGVVYNGTKLTIVSRADFHAAQRAAREGSDDAKLPAAKRDGAAADGAAPATKAFAFEKSEGALLRVDGLPATVSHAAIKAYLNEAQDNDNTVRWVEMIAEPSATEPEAATAAAAEPETEGAAAAVAATDANAAVPETEAKETTPETEAKETTPETEAKETTPETEAKDEATKTTAAYVLMQQPESAAGLIEALAAKEGNSVAEGVVTVAAGPDGAACTMCVCPAAEAAGFWERYEAVVISIQAKKHAARHSNRNGGGRGKFQGGKRKQYGGRDGGRDKKVRVEE</sequence>
<evidence type="ECO:0008006" key="10">
    <source>
        <dbReference type="Google" id="ProtNLM"/>
    </source>
</evidence>
<dbReference type="GO" id="GO:0006396">
    <property type="term" value="P:RNA processing"/>
    <property type="evidence" value="ECO:0007669"/>
    <property type="project" value="InterPro"/>
</dbReference>
<dbReference type="SMART" id="SM00360">
    <property type="entry name" value="RRM"/>
    <property type="match status" value="1"/>
</dbReference>
<keyword evidence="3" id="KW-0539">Nucleus</keyword>
<organism evidence="8 9">
    <name type="scientific">Caulochytrium protostelioides</name>
    <dbReference type="NCBI Taxonomy" id="1555241"/>
    <lineage>
        <taxon>Eukaryota</taxon>
        <taxon>Fungi</taxon>
        <taxon>Fungi incertae sedis</taxon>
        <taxon>Chytridiomycota</taxon>
        <taxon>Chytridiomycota incertae sedis</taxon>
        <taxon>Chytridiomycetes</taxon>
        <taxon>Caulochytriales</taxon>
        <taxon>Caulochytriaceae</taxon>
        <taxon>Caulochytrium</taxon>
    </lineage>
</organism>
<feature type="domain" description="RRM" evidence="6">
    <location>
        <begin position="110"/>
        <end position="188"/>
    </location>
</feature>
<dbReference type="SMART" id="SM00715">
    <property type="entry name" value="LA"/>
    <property type="match status" value="1"/>
</dbReference>
<dbReference type="PROSITE" id="PS50961">
    <property type="entry name" value="HTH_LA"/>
    <property type="match status" value="1"/>
</dbReference>
<evidence type="ECO:0000259" key="7">
    <source>
        <dbReference type="PROSITE" id="PS50961"/>
    </source>
</evidence>
<evidence type="ECO:0000256" key="3">
    <source>
        <dbReference type="ARBA" id="ARBA00023242"/>
    </source>
</evidence>
<reference evidence="9" key="1">
    <citation type="journal article" date="2018" name="Nat. Microbiol.">
        <title>Leveraging single-cell genomics to expand the fungal tree of life.</title>
        <authorList>
            <person name="Ahrendt S.R."/>
            <person name="Quandt C.A."/>
            <person name="Ciobanu D."/>
            <person name="Clum A."/>
            <person name="Salamov A."/>
            <person name="Andreopoulos B."/>
            <person name="Cheng J.F."/>
            <person name="Woyke T."/>
            <person name="Pelin A."/>
            <person name="Henrissat B."/>
            <person name="Reynolds N.K."/>
            <person name="Benny G.L."/>
            <person name="Smith M.E."/>
            <person name="James T.Y."/>
            <person name="Grigoriev I.V."/>
        </authorList>
    </citation>
    <scope>NUCLEOTIDE SEQUENCE [LARGE SCALE GENOMIC DNA]</scope>
    <source>
        <strain evidence="9">ATCC 52028</strain>
    </source>
</reference>
<evidence type="ECO:0000256" key="1">
    <source>
        <dbReference type="ARBA" id="ARBA00004123"/>
    </source>
</evidence>
<name>A0A4P9XAN6_9FUNG</name>
<feature type="compositionally biased region" description="Basic and acidic residues" evidence="5">
    <location>
        <begin position="449"/>
        <end position="460"/>
    </location>
</feature>
<evidence type="ECO:0000313" key="9">
    <source>
        <dbReference type="Proteomes" id="UP000274922"/>
    </source>
</evidence>
<dbReference type="Gene3D" id="1.10.10.10">
    <property type="entry name" value="Winged helix-like DNA-binding domain superfamily/Winged helix DNA-binding domain"/>
    <property type="match status" value="1"/>
</dbReference>
<feature type="region of interest" description="Disordered" evidence="5">
    <location>
        <begin position="421"/>
        <end position="460"/>
    </location>
</feature>
<dbReference type="InterPro" id="IPR045180">
    <property type="entry name" value="La_dom_prot"/>
</dbReference>
<dbReference type="GO" id="GO:1990904">
    <property type="term" value="C:ribonucleoprotein complex"/>
    <property type="evidence" value="ECO:0007669"/>
    <property type="project" value="InterPro"/>
</dbReference>
<dbReference type="InterPro" id="IPR002344">
    <property type="entry name" value="Lupus_La"/>
</dbReference>
<evidence type="ECO:0000313" key="8">
    <source>
        <dbReference type="EMBL" id="RKP02402.1"/>
    </source>
</evidence>
<dbReference type="Proteomes" id="UP000274922">
    <property type="component" value="Unassembled WGS sequence"/>
</dbReference>
<evidence type="ECO:0000256" key="4">
    <source>
        <dbReference type="PROSITE-ProRule" id="PRU00332"/>
    </source>
</evidence>
<dbReference type="InterPro" id="IPR036390">
    <property type="entry name" value="WH_DNA-bd_sf"/>
</dbReference>
<proteinExistence type="predicted"/>
<dbReference type="AlphaFoldDB" id="A0A4P9XAN6"/>
<gene>
    <name evidence="8" type="ORF">CXG81DRAFT_17929</name>
</gene>
<dbReference type="InterPro" id="IPR006630">
    <property type="entry name" value="La_HTH"/>
</dbReference>
<dbReference type="InterPro" id="IPR036388">
    <property type="entry name" value="WH-like_DNA-bd_sf"/>
</dbReference>